<dbReference type="AlphaFoldDB" id="A0A8B9DHE5"/>
<feature type="compositionally biased region" description="Basic and acidic residues" evidence="6">
    <location>
        <begin position="163"/>
        <end position="174"/>
    </location>
</feature>
<reference evidence="7" key="1">
    <citation type="submission" date="2025-08" db="UniProtKB">
        <authorList>
            <consortium name="Ensembl"/>
        </authorList>
    </citation>
    <scope>IDENTIFICATION</scope>
</reference>
<keyword evidence="3" id="KW-0812">Transmembrane</keyword>
<keyword evidence="8" id="KW-1185">Reference proteome</keyword>
<reference evidence="7" key="2">
    <citation type="submission" date="2025-09" db="UniProtKB">
        <authorList>
            <consortium name="Ensembl"/>
        </authorList>
    </citation>
    <scope>IDENTIFICATION</scope>
</reference>
<proteinExistence type="inferred from homology"/>
<feature type="region of interest" description="Disordered" evidence="6">
    <location>
        <begin position="153"/>
        <end position="185"/>
    </location>
</feature>
<keyword evidence="4" id="KW-1133">Transmembrane helix</keyword>
<feature type="compositionally biased region" description="Basic residues" evidence="6">
    <location>
        <begin position="67"/>
        <end position="78"/>
    </location>
</feature>
<evidence type="ECO:0000256" key="1">
    <source>
        <dbReference type="ARBA" id="ARBA00004167"/>
    </source>
</evidence>
<dbReference type="GO" id="GO:0016020">
    <property type="term" value="C:membrane"/>
    <property type="evidence" value="ECO:0007669"/>
    <property type="project" value="UniProtKB-SubCell"/>
</dbReference>
<evidence type="ECO:0000256" key="3">
    <source>
        <dbReference type="ARBA" id="ARBA00022692"/>
    </source>
</evidence>
<dbReference type="Ensembl" id="ENSACDT00005007551.1">
    <property type="protein sequence ID" value="ENSACDP00005006273.1"/>
    <property type="gene ID" value="ENSACDG00005004590.1"/>
</dbReference>
<evidence type="ECO:0000313" key="7">
    <source>
        <dbReference type="Ensembl" id="ENSACDP00005006273.1"/>
    </source>
</evidence>
<feature type="compositionally biased region" description="Basic residues" evidence="6">
    <location>
        <begin position="85"/>
        <end position="105"/>
    </location>
</feature>
<protein>
    <submittedName>
        <fullName evidence="7">Small integral membrane protein 12</fullName>
    </submittedName>
</protein>
<evidence type="ECO:0000256" key="4">
    <source>
        <dbReference type="ARBA" id="ARBA00022989"/>
    </source>
</evidence>
<feature type="compositionally biased region" description="Pro residues" evidence="6">
    <location>
        <begin position="47"/>
        <end position="64"/>
    </location>
</feature>
<evidence type="ECO:0000256" key="2">
    <source>
        <dbReference type="ARBA" id="ARBA00007304"/>
    </source>
</evidence>
<organism evidence="7 8">
    <name type="scientific">Anser cygnoides</name>
    <name type="common">Swan goose</name>
    <dbReference type="NCBI Taxonomy" id="8845"/>
    <lineage>
        <taxon>Eukaryota</taxon>
        <taxon>Metazoa</taxon>
        <taxon>Chordata</taxon>
        <taxon>Craniata</taxon>
        <taxon>Vertebrata</taxon>
        <taxon>Euteleostomi</taxon>
        <taxon>Archelosauria</taxon>
        <taxon>Archosauria</taxon>
        <taxon>Dinosauria</taxon>
        <taxon>Saurischia</taxon>
        <taxon>Theropoda</taxon>
        <taxon>Coelurosauria</taxon>
        <taxon>Aves</taxon>
        <taxon>Neognathae</taxon>
        <taxon>Galloanserae</taxon>
        <taxon>Anseriformes</taxon>
        <taxon>Anatidae</taxon>
        <taxon>Anserinae</taxon>
        <taxon>Anser</taxon>
    </lineage>
</organism>
<dbReference type="Pfam" id="PF15990">
    <property type="entry name" value="UPF0767"/>
    <property type="match status" value="1"/>
</dbReference>
<dbReference type="PANTHER" id="PTHR28599:SF1">
    <property type="entry name" value="SMALL INTEGRAL MEMBRANE PROTEIN 12"/>
    <property type="match status" value="1"/>
</dbReference>
<comment type="similarity">
    <text evidence="2">Belongs to the SMIM12 family.</text>
</comment>
<dbReference type="PANTHER" id="PTHR28599">
    <property type="entry name" value="SMALL INTEGRAL MEMBRANE PROTEIN 12"/>
    <property type="match status" value="1"/>
</dbReference>
<accession>A0A8B9DHE5</accession>
<evidence type="ECO:0000256" key="6">
    <source>
        <dbReference type="SAM" id="MobiDB-lite"/>
    </source>
</evidence>
<dbReference type="Proteomes" id="UP000694521">
    <property type="component" value="Unplaced"/>
</dbReference>
<comment type="subcellular location">
    <subcellularLocation>
        <location evidence="1">Membrane</location>
        <topology evidence="1">Single-pass membrane protein</topology>
    </subcellularLocation>
</comment>
<feature type="region of interest" description="Disordered" evidence="6">
    <location>
        <begin position="47"/>
        <end position="105"/>
    </location>
</feature>
<name>A0A8B9DHE5_ANSCY</name>
<evidence type="ECO:0000256" key="5">
    <source>
        <dbReference type="ARBA" id="ARBA00023136"/>
    </source>
</evidence>
<evidence type="ECO:0000313" key="8">
    <source>
        <dbReference type="Proteomes" id="UP000694521"/>
    </source>
</evidence>
<dbReference type="InterPro" id="IPR031933">
    <property type="entry name" value="UPF0767"/>
</dbReference>
<keyword evidence="5" id="KW-0472">Membrane</keyword>
<sequence length="214" mass="23530">MGSVWGRSGSWVPLCLGEQRRGARGSPPVGLPPWACHGYPRRLLSPRPPLGPPLRVPPPVPAPARPLLRRRGSLRGRRGAAPPRRAPRPSPGRRQRKGRWRRRLRPGPGAVPFVAMWSVLWTAVRTHAPYVTFPVAFVVGAVGYHLEWFLRGRPPPPPEEEEKSISERREDRKLQGRGWCPAQRAGTALGPPAVSGLSVPASFAFFLPTSSESS</sequence>